<organism evidence="4">
    <name type="scientific">Symploca sp. SIO1C4</name>
    <dbReference type="NCBI Taxonomy" id="2607765"/>
    <lineage>
        <taxon>Bacteria</taxon>
        <taxon>Bacillati</taxon>
        <taxon>Cyanobacteriota</taxon>
        <taxon>Cyanophyceae</taxon>
        <taxon>Coleofasciculales</taxon>
        <taxon>Coleofasciculaceae</taxon>
        <taxon>Symploca</taxon>
    </lineage>
</organism>
<dbReference type="PANTHER" id="PTHR12697">
    <property type="entry name" value="PBS LYASE HEAT-LIKE PROTEIN"/>
    <property type="match status" value="1"/>
</dbReference>
<dbReference type="AlphaFoldDB" id="A0A6B3NJD2"/>
<dbReference type="SMART" id="SM00567">
    <property type="entry name" value="EZ_HEAT"/>
    <property type="match status" value="6"/>
</dbReference>
<dbReference type="InterPro" id="IPR004155">
    <property type="entry name" value="PBS_lyase_HEAT"/>
</dbReference>
<dbReference type="PANTHER" id="PTHR12697:SF5">
    <property type="entry name" value="DEOXYHYPUSINE HYDROXYLASE"/>
    <property type="match status" value="1"/>
</dbReference>
<evidence type="ECO:0000256" key="3">
    <source>
        <dbReference type="ARBA" id="ARBA00045876"/>
    </source>
</evidence>
<dbReference type="InterPro" id="IPR011989">
    <property type="entry name" value="ARM-like"/>
</dbReference>
<comment type="caution">
    <text evidence="4">The sequence shown here is derived from an EMBL/GenBank/DDBJ whole genome shotgun (WGS) entry which is preliminary data.</text>
</comment>
<dbReference type="PROSITE" id="PS50077">
    <property type="entry name" value="HEAT_REPEAT"/>
    <property type="match status" value="1"/>
</dbReference>
<keyword evidence="1" id="KW-0042">Antenna complex</keyword>
<dbReference type="GO" id="GO:0030089">
    <property type="term" value="C:phycobilisome"/>
    <property type="evidence" value="ECO:0007669"/>
    <property type="project" value="UniProtKB-KW"/>
</dbReference>
<dbReference type="GO" id="GO:0016491">
    <property type="term" value="F:oxidoreductase activity"/>
    <property type="evidence" value="ECO:0007669"/>
    <property type="project" value="TreeGrafter"/>
</dbReference>
<protein>
    <submittedName>
        <fullName evidence="4">HEAT repeat domain-containing protein</fullName>
    </submittedName>
</protein>
<proteinExistence type="predicted"/>
<dbReference type="SUPFAM" id="SSF48371">
    <property type="entry name" value="ARM repeat"/>
    <property type="match status" value="1"/>
</dbReference>
<reference evidence="4" key="1">
    <citation type="submission" date="2019-11" db="EMBL/GenBank/DDBJ databases">
        <title>Genomic insights into an expanded diversity of filamentous marine cyanobacteria reveals the extraordinary biosynthetic potential of Moorea and Okeania.</title>
        <authorList>
            <person name="Ferreira Leao T."/>
            <person name="Wang M."/>
            <person name="Moss N."/>
            <person name="Da Silva R."/>
            <person name="Sanders J."/>
            <person name="Nurk S."/>
            <person name="Gurevich A."/>
            <person name="Humphrey G."/>
            <person name="Reher R."/>
            <person name="Zhu Q."/>
            <person name="Belda-Ferre P."/>
            <person name="Glukhov E."/>
            <person name="Rex R."/>
            <person name="Dorrestein P.C."/>
            <person name="Knight R."/>
            <person name="Pevzner P."/>
            <person name="Gerwick W.H."/>
            <person name="Gerwick L."/>
        </authorList>
    </citation>
    <scope>NUCLEOTIDE SEQUENCE</scope>
    <source>
        <strain evidence="4">SIO1C4</strain>
    </source>
</reference>
<evidence type="ECO:0000256" key="2">
    <source>
        <dbReference type="ARBA" id="ARBA00022738"/>
    </source>
</evidence>
<sequence>MHNSQKSTLEQAETDRLLAQINQQLLAGNFESNDSQQLQRLVAALADQRGIVRFGFVEAFGKIGKPMVPFLLESLANDPNPVVRRSCGKALAKIADSQAIPVLIETLLNDEDAVARSSAAGALAKMGTAAVTALLEVLAGNYPGTAKGHAAWAITFIGAEALEQLYGAMNSESADVRIAVVSAIANIAQEQEQADQSLLEVLASAVVKDPAAVVRAEAASALGVLAPERSVPKLILLLEDASAEVRKAAALALGKIGDSVALPSLQVRQNDEVEEVRQVVALAISLINQKQYEDDDSTE</sequence>
<dbReference type="InterPro" id="IPR021133">
    <property type="entry name" value="HEAT_type_2"/>
</dbReference>
<dbReference type="InterPro" id="IPR016024">
    <property type="entry name" value="ARM-type_fold"/>
</dbReference>
<dbReference type="Pfam" id="PF13646">
    <property type="entry name" value="HEAT_2"/>
    <property type="match status" value="2"/>
</dbReference>
<dbReference type="Gene3D" id="1.25.10.10">
    <property type="entry name" value="Leucine-rich Repeat Variant"/>
    <property type="match status" value="2"/>
</dbReference>
<keyword evidence="2" id="KW-0605">Phycobilisome</keyword>
<comment type="function">
    <text evidence="3">Catalyzes the hydroxylation of the N(6)-(4-aminobutyl)-L-lysine intermediate produced by deoxyhypusine synthase/DHPS on a critical lysine of the eukaryotic translation initiation factor 5A/eIF-5A. This is the second step of the post-translational modification of that lysine into an unusual amino acid residue named hypusine. Hypusination is unique to mature eIF-5A factor and is essential for its function.</text>
</comment>
<dbReference type="EMBL" id="JAAHFQ010000511">
    <property type="protein sequence ID" value="NER30234.1"/>
    <property type="molecule type" value="Genomic_DNA"/>
</dbReference>
<accession>A0A6B3NJD2</accession>
<gene>
    <name evidence="4" type="ORF">F6J89_22070</name>
</gene>
<evidence type="ECO:0000313" key="4">
    <source>
        <dbReference type="EMBL" id="NER30234.1"/>
    </source>
</evidence>
<evidence type="ECO:0000256" key="1">
    <source>
        <dbReference type="ARBA" id="ARBA00022549"/>
    </source>
</evidence>
<name>A0A6B3NJD2_9CYAN</name>